<evidence type="ECO:0000259" key="7">
    <source>
        <dbReference type="Pfam" id="PF03553"/>
    </source>
</evidence>
<sequence>MDFVGTLWAIVPPLVAIILAFITKEVYISLFTGCLLGGLFLAKFHPWETFTTIVDSTVNNIDMNIIIFDVLLGMIIVLLARSGASKAYGAWASRRIKSKRGSMIATSVLGVLIFVDDYFNCLTVGNVMRPVTDKHKVSRAKLAYLIDSTAAPVCIIAPISSWAAAVSSYVPQEYDVNGFQLFLNAIPYNLYAILTLVMVFFTSAMLLDFGKMKQHEINAANGDLFTTGDEFKEMSESELQGSDKGRVTDLLVPIFVLIGTAVFGMIYTGYLNGGANVVDAFANCNASLSLVFATFVTLVVMLFMYVPRKIVKFQDFMGSLVEGFKLMVPALLVLTLAWTLKGLVDQLDVAAFVTGIFGQGAAFNAFMPLAMFAISIFLGFSTGTSWGTMGIMIPIAVPMCYNAPTTMVICVAAIMAGCVCGDHVSPISDTTIMSSTGAQSNHINHVQTQMQYAAVVVAVCVVGYIISGLTQSWLISLPVSIVILLAVLLFINAKEKRKGAVVNEAD</sequence>
<comment type="subcellular location">
    <subcellularLocation>
        <location evidence="1">Cell membrane</location>
        <topology evidence="1">Multi-pass membrane protein</topology>
    </subcellularLocation>
</comment>
<dbReference type="InterPro" id="IPR018461">
    <property type="entry name" value="Na/H_Antiport_NhaC-like_C"/>
</dbReference>
<evidence type="ECO:0000256" key="1">
    <source>
        <dbReference type="ARBA" id="ARBA00004651"/>
    </source>
</evidence>
<dbReference type="PANTHER" id="PTHR43478:SF1">
    <property type="entry name" value="NA+_H+ ANTIPORTER NHAC-LIKE C-TERMINAL DOMAIN-CONTAINING PROTEIN"/>
    <property type="match status" value="1"/>
</dbReference>
<gene>
    <name evidence="8" type="ORF">OCV88_00860</name>
</gene>
<comment type="caution">
    <text evidence="8">The sequence shown here is derived from an EMBL/GenBank/DDBJ whole genome shotgun (WGS) entry which is preliminary data.</text>
</comment>
<feature type="transmembrane region" description="Helical" evidence="6">
    <location>
        <begin position="185"/>
        <end position="207"/>
    </location>
</feature>
<reference evidence="8 9" key="1">
    <citation type="journal article" date="2021" name="ISME Commun">
        <title>Automated analysis of genomic sequences facilitates high-throughput and comprehensive description of bacteria.</title>
        <authorList>
            <person name="Hitch T.C.A."/>
        </authorList>
    </citation>
    <scope>NUCLEOTIDE SEQUENCE [LARGE SCALE GENOMIC DNA]</scope>
    <source>
        <strain evidence="8 9">Sanger_109</strain>
    </source>
</reference>
<feature type="transmembrane region" description="Helical" evidence="6">
    <location>
        <begin position="26"/>
        <end position="44"/>
    </location>
</feature>
<feature type="transmembrane region" description="Helical" evidence="6">
    <location>
        <begin position="356"/>
        <end position="380"/>
    </location>
</feature>
<feature type="transmembrane region" description="Helical" evidence="6">
    <location>
        <begin position="326"/>
        <end position="344"/>
    </location>
</feature>
<keyword evidence="2" id="KW-1003">Cell membrane</keyword>
<dbReference type="EMBL" id="JAOQJQ010000001">
    <property type="protein sequence ID" value="MCU6760882.1"/>
    <property type="molecule type" value="Genomic_DNA"/>
</dbReference>
<proteinExistence type="predicted"/>
<feature type="transmembrane region" description="Helical" evidence="6">
    <location>
        <begin position="473"/>
        <end position="491"/>
    </location>
</feature>
<evidence type="ECO:0000256" key="6">
    <source>
        <dbReference type="SAM" id="Phobius"/>
    </source>
</evidence>
<feature type="transmembrane region" description="Helical" evidence="6">
    <location>
        <begin position="142"/>
        <end position="165"/>
    </location>
</feature>
<evidence type="ECO:0000256" key="2">
    <source>
        <dbReference type="ARBA" id="ARBA00022475"/>
    </source>
</evidence>
<accession>A0ABT2TFC5</accession>
<protein>
    <submittedName>
        <fullName evidence="8">Na+/H+ antiporter NhaC family protein</fullName>
    </submittedName>
</protein>
<keyword evidence="9" id="KW-1185">Reference proteome</keyword>
<dbReference type="RefSeq" id="WP_158423762.1">
    <property type="nucleotide sequence ID" value="NZ_JAOQJQ010000001.1"/>
</dbReference>
<keyword evidence="5 6" id="KW-0472">Membrane</keyword>
<feature type="transmembrane region" description="Helical" evidence="6">
    <location>
        <begin position="288"/>
        <end position="306"/>
    </location>
</feature>
<keyword evidence="3 6" id="KW-0812">Transmembrane</keyword>
<organism evidence="8 9">
    <name type="scientific">Brotonthovivens ammoniilytica</name>
    <dbReference type="NCBI Taxonomy" id="2981725"/>
    <lineage>
        <taxon>Bacteria</taxon>
        <taxon>Bacillati</taxon>
        <taxon>Bacillota</taxon>
        <taxon>Clostridia</taxon>
        <taxon>Lachnospirales</taxon>
        <taxon>Lachnospiraceae</taxon>
        <taxon>Brotonthovivens</taxon>
    </lineage>
</organism>
<evidence type="ECO:0000313" key="9">
    <source>
        <dbReference type="Proteomes" id="UP001652442"/>
    </source>
</evidence>
<feature type="transmembrane region" description="Helical" evidence="6">
    <location>
        <begin position="250"/>
        <end position="268"/>
    </location>
</feature>
<dbReference type="Pfam" id="PF03553">
    <property type="entry name" value="Na_H_antiporter"/>
    <property type="match status" value="1"/>
</dbReference>
<feature type="domain" description="Na+/H+ antiporter NhaC-like C-terminal" evidence="7">
    <location>
        <begin position="177"/>
        <end position="468"/>
    </location>
</feature>
<evidence type="ECO:0000256" key="4">
    <source>
        <dbReference type="ARBA" id="ARBA00022989"/>
    </source>
</evidence>
<feature type="transmembrane region" description="Helical" evidence="6">
    <location>
        <begin position="65"/>
        <end position="84"/>
    </location>
</feature>
<name>A0ABT2TFC5_9FIRM</name>
<dbReference type="PANTHER" id="PTHR43478">
    <property type="entry name" value="NA+/H+ ANTIPORTER-RELATED"/>
    <property type="match status" value="1"/>
</dbReference>
<evidence type="ECO:0000256" key="5">
    <source>
        <dbReference type="ARBA" id="ARBA00023136"/>
    </source>
</evidence>
<keyword evidence="4 6" id="KW-1133">Transmembrane helix</keyword>
<dbReference type="Proteomes" id="UP001652442">
    <property type="component" value="Unassembled WGS sequence"/>
</dbReference>
<evidence type="ECO:0000256" key="3">
    <source>
        <dbReference type="ARBA" id="ARBA00022692"/>
    </source>
</evidence>
<evidence type="ECO:0000313" key="8">
    <source>
        <dbReference type="EMBL" id="MCU6760882.1"/>
    </source>
</evidence>
<feature type="transmembrane region" description="Helical" evidence="6">
    <location>
        <begin position="450"/>
        <end position="467"/>
    </location>
</feature>